<dbReference type="SUPFAM" id="SSF51110">
    <property type="entry name" value="alpha-D-mannose-specific plant lectins"/>
    <property type="match status" value="1"/>
</dbReference>
<keyword evidence="3" id="KW-0325">Glycoprotein</keyword>
<sequence>HLCLLTSSLSSVSSNLRLNGISERGGNNTDKTILWVANRNVPLLESYGVLKFMENNLVILNESRDLIWSRNLSGSVTRYVWQSFDHPTDTLLPGMKLDPVEPSKHLYSWVTSDDTSAGDLWLEITNYPDGIFAIYVMNYIMDTWNGFLFNENIPQQQLELNNGAMRGLRYTTWVPGITYGTCHGADACYWGGINETCGSYSVCSKNTLCHCIQGVSEMLEGGCITRTPMKCKEDIFEELQKMKLPTNGEHTNGSIYFVEDCEKVMPFFKKKKKKKDCEKVSFENCDCKSFGLVESRKSQCICALWTGVLLGIRTYSFGGQDLYIRAAASDN</sequence>
<dbReference type="EMBL" id="JAGKQM010000012">
    <property type="protein sequence ID" value="KAH0898399.1"/>
    <property type="molecule type" value="Genomic_DNA"/>
</dbReference>
<dbReference type="Proteomes" id="UP000824890">
    <property type="component" value="Unassembled WGS sequence"/>
</dbReference>
<feature type="domain" description="Bulb-type lectin" evidence="4">
    <location>
        <begin position="1"/>
        <end position="105"/>
    </location>
</feature>
<organism evidence="5 6">
    <name type="scientific">Brassica napus</name>
    <name type="common">Rape</name>
    <dbReference type="NCBI Taxonomy" id="3708"/>
    <lineage>
        <taxon>Eukaryota</taxon>
        <taxon>Viridiplantae</taxon>
        <taxon>Streptophyta</taxon>
        <taxon>Embryophyta</taxon>
        <taxon>Tracheophyta</taxon>
        <taxon>Spermatophyta</taxon>
        <taxon>Magnoliopsida</taxon>
        <taxon>eudicotyledons</taxon>
        <taxon>Gunneridae</taxon>
        <taxon>Pentapetalae</taxon>
        <taxon>rosids</taxon>
        <taxon>malvids</taxon>
        <taxon>Brassicales</taxon>
        <taxon>Brassicaceae</taxon>
        <taxon>Brassiceae</taxon>
        <taxon>Brassica</taxon>
    </lineage>
</organism>
<evidence type="ECO:0000313" key="6">
    <source>
        <dbReference type="Proteomes" id="UP000824890"/>
    </source>
</evidence>
<keyword evidence="2" id="KW-1015">Disulfide bond</keyword>
<evidence type="ECO:0000313" key="5">
    <source>
        <dbReference type="EMBL" id="KAH0898399.1"/>
    </source>
</evidence>
<keyword evidence="6" id="KW-1185">Reference proteome</keyword>
<dbReference type="PROSITE" id="PS50927">
    <property type="entry name" value="BULB_LECTIN"/>
    <property type="match status" value="1"/>
</dbReference>
<evidence type="ECO:0000256" key="3">
    <source>
        <dbReference type="ARBA" id="ARBA00023180"/>
    </source>
</evidence>
<dbReference type="Gene3D" id="2.90.10.30">
    <property type="match status" value="1"/>
</dbReference>
<dbReference type="PANTHER" id="PTHR32444:SF242">
    <property type="entry name" value="G-TYPE LECTIN S-RECEPTOR-LIKE SERINE_THREONINE-PROTEIN KINASE RKS1"/>
    <property type="match status" value="1"/>
</dbReference>
<accession>A0ABQ8B0T3</accession>
<gene>
    <name evidence="5" type="ORF">HID58_047967</name>
</gene>
<evidence type="ECO:0000256" key="1">
    <source>
        <dbReference type="ARBA" id="ARBA00022729"/>
    </source>
</evidence>
<feature type="non-terminal residue" evidence="5">
    <location>
        <position position="331"/>
    </location>
</feature>
<feature type="non-terminal residue" evidence="5">
    <location>
        <position position="1"/>
    </location>
</feature>
<comment type="caution">
    <text evidence="5">The sequence shown here is derived from an EMBL/GenBank/DDBJ whole genome shotgun (WGS) entry which is preliminary data.</text>
</comment>
<dbReference type="InterPro" id="IPR036426">
    <property type="entry name" value="Bulb-type_lectin_dom_sf"/>
</dbReference>
<evidence type="ECO:0000259" key="4">
    <source>
        <dbReference type="PROSITE" id="PS50927"/>
    </source>
</evidence>
<dbReference type="InterPro" id="IPR001480">
    <property type="entry name" value="Bulb-type_lectin_dom"/>
</dbReference>
<name>A0ABQ8B0T3_BRANA</name>
<keyword evidence="1" id="KW-0732">Signal</keyword>
<reference evidence="5 6" key="1">
    <citation type="submission" date="2021-05" db="EMBL/GenBank/DDBJ databases">
        <title>Genome Assembly of Synthetic Allotetraploid Brassica napus Reveals Homoeologous Exchanges between Subgenomes.</title>
        <authorList>
            <person name="Davis J.T."/>
        </authorList>
    </citation>
    <scope>NUCLEOTIDE SEQUENCE [LARGE SCALE GENOMIC DNA]</scope>
    <source>
        <strain evidence="6">cv. Da-Ae</strain>
        <tissue evidence="5">Seedling</tissue>
    </source>
</reference>
<proteinExistence type="predicted"/>
<dbReference type="PANTHER" id="PTHR32444">
    <property type="entry name" value="BULB-TYPE LECTIN DOMAIN-CONTAINING PROTEIN"/>
    <property type="match status" value="1"/>
</dbReference>
<evidence type="ECO:0000256" key="2">
    <source>
        <dbReference type="ARBA" id="ARBA00023157"/>
    </source>
</evidence>
<protein>
    <recommendedName>
        <fullName evidence="4">Bulb-type lectin domain-containing protein</fullName>
    </recommendedName>
</protein>